<feature type="transmembrane region" description="Helical" evidence="1">
    <location>
        <begin position="111"/>
        <end position="130"/>
    </location>
</feature>
<keyword evidence="1" id="KW-0812">Transmembrane</keyword>
<reference evidence="2 3" key="1">
    <citation type="submission" date="2021-03" db="EMBL/GenBank/DDBJ databases">
        <title>Flavobacterium Flabelliformis Sp. Nov. And Flavobacterium Geliluteum Sp. Nov., Two Novel Multidrug Resistant Psychrophilic Species Isolated From Antarctica.</title>
        <authorList>
            <person name="Kralova S."/>
            <person name="Busse H.J."/>
            <person name="Bezdicek M."/>
            <person name="Nykrynova M."/>
            <person name="Kroupova E."/>
            <person name="Krsek D."/>
            <person name="Sedlacek I."/>
        </authorList>
    </citation>
    <scope>NUCLEOTIDE SEQUENCE [LARGE SCALE GENOMIC DNA]</scope>
    <source>
        <strain evidence="2 3">P7388</strain>
    </source>
</reference>
<keyword evidence="3" id="KW-1185">Reference proteome</keyword>
<feature type="transmembrane region" description="Helical" evidence="1">
    <location>
        <begin position="52"/>
        <end position="75"/>
    </location>
</feature>
<dbReference type="Proteomes" id="UP000675047">
    <property type="component" value="Unassembled WGS sequence"/>
</dbReference>
<name>A0A940X991_9FLAO</name>
<dbReference type="RefSeq" id="WP_210666682.1">
    <property type="nucleotide sequence ID" value="NZ_JAGFBV010000016.1"/>
</dbReference>
<proteinExistence type="predicted"/>
<organism evidence="2 3">
    <name type="scientific">Flavobacterium geliluteum</name>
    <dbReference type="NCBI Taxonomy" id="2816120"/>
    <lineage>
        <taxon>Bacteria</taxon>
        <taxon>Pseudomonadati</taxon>
        <taxon>Bacteroidota</taxon>
        <taxon>Flavobacteriia</taxon>
        <taxon>Flavobacteriales</taxon>
        <taxon>Flavobacteriaceae</taxon>
        <taxon>Flavobacterium</taxon>
    </lineage>
</organism>
<comment type="caution">
    <text evidence="2">The sequence shown here is derived from an EMBL/GenBank/DDBJ whole genome shotgun (WGS) entry which is preliminary data.</text>
</comment>
<dbReference type="EMBL" id="JAGFBV010000016">
    <property type="protein sequence ID" value="MBP4138691.1"/>
    <property type="molecule type" value="Genomic_DNA"/>
</dbReference>
<gene>
    <name evidence="2" type="ORF">J3495_11395</name>
</gene>
<evidence type="ECO:0000256" key="1">
    <source>
        <dbReference type="SAM" id="Phobius"/>
    </source>
</evidence>
<accession>A0A940X991</accession>
<keyword evidence="1" id="KW-1133">Transmembrane helix</keyword>
<sequence length="139" mass="16543">MKKPKKIIPEESYSEYLKKVLKNIFTQRTSLIYGGLTFFLIALYWYDSGFENMLRVLFLLINASVIMLFLGDILSTIIYKKIYKNSVITQLIVISILTFISFFFFDENFRYWSFVLGVILFIPILIHIVVNEIRIWLNF</sequence>
<dbReference type="AlphaFoldDB" id="A0A940X991"/>
<evidence type="ECO:0000313" key="2">
    <source>
        <dbReference type="EMBL" id="MBP4138691.1"/>
    </source>
</evidence>
<feature type="transmembrane region" description="Helical" evidence="1">
    <location>
        <begin position="87"/>
        <end position="105"/>
    </location>
</feature>
<keyword evidence="1" id="KW-0472">Membrane</keyword>
<evidence type="ECO:0000313" key="3">
    <source>
        <dbReference type="Proteomes" id="UP000675047"/>
    </source>
</evidence>
<protein>
    <submittedName>
        <fullName evidence="2">Uncharacterized protein</fullName>
    </submittedName>
</protein>
<feature type="transmembrane region" description="Helical" evidence="1">
    <location>
        <begin position="29"/>
        <end position="46"/>
    </location>
</feature>